<gene>
    <name evidence="2" type="ORF">Cvel_34082</name>
</gene>
<feature type="transmembrane region" description="Helical" evidence="1">
    <location>
        <begin position="12"/>
        <end position="36"/>
    </location>
</feature>
<dbReference type="VEuPathDB" id="CryptoDB:Cvel_34082"/>
<reference evidence="2" key="1">
    <citation type="submission" date="2014-11" db="EMBL/GenBank/DDBJ databases">
        <authorList>
            <person name="Otto D Thomas"/>
            <person name="Naeem Raeece"/>
        </authorList>
    </citation>
    <scope>NUCLEOTIDE SEQUENCE</scope>
</reference>
<sequence>MQVRKREERVQALLVVASVCQVLILLGFFALVLFVGDGHEAPFFQRRRLNVWHEHSASLFFLFAFEFADTIALGVFTAIVLRLSLRVRLMDPLLNLVPGLFYFPHFSPFRARQRGHELYRSVDGLPTASWVVP</sequence>
<keyword evidence="1" id="KW-0472">Membrane</keyword>
<protein>
    <submittedName>
        <fullName evidence="2">Uncharacterized protein</fullName>
    </submittedName>
</protein>
<proteinExistence type="predicted"/>
<dbReference type="PhylomeDB" id="A0A0G4HZU5"/>
<dbReference type="EMBL" id="CDMZ01004540">
    <property type="protein sequence ID" value="CEM50063.1"/>
    <property type="molecule type" value="Genomic_DNA"/>
</dbReference>
<evidence type="ECO:0000256" key="1">
    <source>
        <dbReference type="SAM" id="Phobius"/>
    </source>
</evidence>
<dbReference type="AlphaFoldDB" id="A0A0G4HZU5"/>
<feature type="transmembrane region" description="Helical" evidence="1">
    <location>
        <begin position="56"/>
        <end position="81"/>
    </location>
</feature>
<organism evidence="2">
    <name type="scientific">Chromera velia CCMP2878</name>
    <dbReference type="NCBI Taxonomy" id="1169474"/>
    <lineage>
        <taxon>Eukaryota</taxon>
        <taxon>Sar</taxon>
        <taxon>Alveolata</taxon>
        <taxon>Colpodellida</taxon>
        <taxon>Chromeraceae</taxon>
        <taxon>Chromera</taxon>
    </lineage>
</organism>
<keyword evidence="1" id="KW-0812">Transmembrane</keyword>
<accession>A0A0G4HZU5</accession>
<evidence type="ECO:0000313" key="2">
    <source>
        <dbReference type="EMBL" id="CEM50063.1"/>
    </source>
</evidence>
<keyword evidence="1" id="KW-1133">Transmembrane helix</keyword>
<name>A0A0G4HZU5_9ALVE</name>